<dbReference type="VEuPathDB" id="TriTrypDB:TcG_06661"/>
<dbReference type="VEuPathDB" id="TriTrypDB:TCDM_07678"/>
<reference evidence="1 2" key="1">
    <citation type="journal article" date="2018" name="Microb. Genom.">
        <title>Expanding an expanded genome: long-read sequencing of Trypanosoma cruzi.</title>
        <authorList>
            <person name="Berna L."/>
            <person name="Rodriguez M."/>
            <person name="Chiribao M.L."/>
            <person name="Parodi-Talice A."/>
            <person name="Pita S."/>
            <person name="Rijo G."/>
            <person name="Alvarez-Valin F."/>
            <person name="Robello C."/>
        </authorList>
    </citation>
    <scope>NUCLEOTIDE SEQUENCE [LARGE SCALE GENOMIC DNA]</scope>
    <source>
        <strain evidence="1 2">Dm28c</strain>
    </source>
</reference>
<dbReference type="VEuPathDB" id="TriTrypDB:ECC02_002985"/>
<name>A0A2V2VN08_TRYCR</name>
<evidence type="ECO:0000313" key="2">
    <source>
        <dbReference type="Proteomes" id="UP000246121"/>
    </source>
</evidence>
<dbReference type="VEuPathDB" id="TriTrypDB:BCY84_21494"/>
<dbReference type="VEuPathDB" id="TriTrypDB:TcBrA4_0020220"/>
<dbReference type="VEuPathDB" id="TriTrypDB:C3747_122g57"/>
<dbReference type="VEuPathDB" id="TriTrypDB:TcCLB.506229.64"/>
<sequence>MAEHLLEQLRDVMDLQPSDGAVGTGEMDMSAANSNKYSVVSTFTNSPFVKVVEDTENNEDDEKELIRLLDELSHRIHCSDAADDVERPSGSFSVEKAKAPTLRASHMAPPIYGSPAPAGGSPFNYASCVSQTTKPPPSFAEAVATTPPLSEVPVELSPLAAHYVPPMPAVQQDPILLRNTHGVFMLRPITKPTPPYTPPSLTSSISQPPRYALPPAALPQSQPHFLGSSLAQVGGLADAQLPKKSSFSPYEIPHSMNNVIGGSQILGTGGAGNYTYISTSVKSKSTSHMQPPPPYPS</sequence>
<dbReference type="Proteomes" id="UP000246121">
    <property type="component" value="Unassembled WGS sequence"/>
</dbReference>
<dbReference type="VEuPathDB" id="TriTrypDB:TcCL_NonESM07239"/>
<dbReference type="AlphaFoldDB" id="A0A2V2VN08"/>
<proteinExistence type="predicted"/>
<accession>A0A2V2VN08</accession>
<comment type="caution">
    <text evidence="1">The sequence shown here is derived from an EMBL/GenBank/DDBJ whole genome shotgun (WGS) entry which is preliminary data.</text>
</comment>
<evidence type="ECO:0000313" key="1">
    <source>
        <dbReference type="EMBL" id="PWU95713.1"/>
    </source>
</evidence>
<dbReference type="VEuPathDB" id="TriTrypDB:TcYC6_0062930"/>
<dbReference type="VEuPathDB" id="TriTrypDB:C4B63_21g246"/>
<gene>
    <name evidence="1" type="ORF">C4B63_21g246</name>
</gene>
<dbReference type="EMBL" id="PRFA01000021">
    <property type="protein sequence ID" value="PWU95713.1"/>
    <property type="molecule type" value="Genomic_DNA"/>
</dbReference>
<protein>
    <submittedName>
        <fullName evidence="1">Uncharacterized protein</fullName>
    </submittedName>
</protein>
<organism evidence="1 2">
    <name type="scientific">Trypanosoma cruzi</name>
    <dbReference type="NCBI Taxonomy" id="5693"/>
    <lineage>
        <taxon>Eukaryota</taxon>
        <taxon>Discoba</taxon>
        <taxon>Euglenozoa</taxon>
        <taxon>Kinetoplastea</taxon>
        <taxon>Metakinetoplastina</taxon>
        <taxon>Trypanosomatida</taxon>
        <taxon>Trypanosomatidae</taxon>
        <taxon>Trypanosoma</taxon>
        <taxon>Schizotrypanum</taxon>
    </lineage>
</organism>
<dbReference type="VEuPathDB" id="TriTrypDB:TCSYLVIO_010934"/>
<dbReference type="VEuPathDB" id="TriTrypDB:TcCLB.511571.20"/>